<proteinExistence type="predicted"/>
<dbReference type="EMBL" id="JANRMS010000237">
    <property type="protein sequence ID" value="KAJ3543587.1"/>
    <property type="molecule type" value="Genomic_DNA"/>
</dbReference>
<keyword evidence="2" id="KW-1185">Reference proteome</keyword>
<comment type="caution">
    <text evidence="1">The sequence shown here is derived from an EMBL/GenBank/DDBJ whole genome shotgun (WGS) entry which is preliminary data.</text>
</comment>
<sequence>MTPYKQPHMEPNFDKRNDRKEYASQVEDNRQQKRNQVNVFDDIDPAEERKVVRKLDRVIMLLLAAVYFFHCKGSINYAAIFGLRDDLRLSGLEYSCVVSLFYSGQLYSEYPAAFILSRFRLTTFVGITIIIWGGVDMAMAASNNFQGIAATRFLLGFTEACISPAFIIVTSNWYR</sequence>
<protein>
    <submittedName>
        <fullName evidence="1">Uncharacterized protein</fullName>
    </submittedName>
</protein>
<accession>A0ACC1SPF2</accession>
<organism evidence="1 2">
    <name type="scientific">Fusarium decemcellulare</name>
    <dbReference type="NCBI Taxonomy" id="57161"/>
    <lineage>
        <taxon>Eukaryota</taxon>
        <taxon>Fungi</taxon>
        <taxon>Dikarya</taxon>
        <taxon>Ascomycota</taxon>
        <taxon>Pezizomycotina</taxon>
        <taxon>Sordariomycetes</taxon>
        <taxon>Hypocreomycetidae</taxon>
        <taxon>Hypocreales</taxon>
        <taxon>Nectriaceae</taxon>
        <taxon>Fusarium</taxon>
        <taxon>Fusarium decemcellulare species complex</taxon>
    </lineage>
</organism>
<name>A0ACC1SPF2_9HYPO</name>
<evidence type="ECO:0000313" key="1">
    <source>
        <dbReference type="EMBL" id="KAJ3543587.1"/>
    </source>
</evidence>
<evidence type="ECO:0000313" key="2">
    <source>
        <dbReference type="Proteomes" id="UP001148629"/>
    </source>
</evidence>
<dbReference type="Proteomes" id="UP001148629">
    <property type="component" value="Unassembled WGS sequence"/>
</dbReference>
<reference evidence="1" key="1">
    <citation type="submission" date="2022-08" db="EMBL/GenBank/DDBJ databases">
        <title>Genome Sequence of Fusarium decemcellulare.</title>
        <authorList>
            <person name="Buettner E."/>
        </authorList>
    </citation>
    <scope>NUCLEOTIDE SEQUENCE</scope>
    <source>
        <strain evidence="1">Babe19</strain>
    </source>
</reference>
<gene>
    <name evidence="1" type="ORF">NM208_g3499</name>
</gene>